<dbReference type="AlphaFoldDB" id="A0AA35XUI5"/>
<name>A0AA35XUI5_METCP</name>
<feature type="compositionally biased region" description="Basic and acidic residues" evidence="1">
    <location>
        <begin position="79"/>
        <end position="88"/>
    </location>
</feature>
<dbReference type="Proteomes" id="UP001158598">
    <property type="component" value="Chromosome"/>
</dbReference>
<evidence type="ECO:0000313" key="2">
    <source>
        <dbReference type="EMBL" id="CAI8864081.1"/>
    </source>
</evidence>
<dbReference type="EMBL" id="OX458332">
    <property type="protein sequence ID" value="CAI8864081.1"/>
    <property type="molecule type" value="Genomic_DNA"/>
</dbReference>
<organism evidence="2 3">
    <name type="scientific">Methylococcus capsulatus</name>
    <dbReference type="NCBI Taxonomy" id="414"/>
    <lineage>
        <taxon>Bacteria</taxon>
        <taxon>Pseudomonadati</taxon>
        <taxon>Pseudomonadota</taxon>
        <taxon>Gammaproteobacteria</taxon>
        <taxon>Methylococcales</taxon>
        <taxon>Methylococcaceae</taxon>
        <taxon>Methylococcus</taxon>
    </lineage>
</organism>
<protein>
    <submittedName>
        <fullName evidence="2">Uncharacterized protein</fullName>
    </submittedName>
</protein>
<feature type="region of interest" description="Disordered" evidence="1">
    <location>
        <begin position="39"/>
        <end position="88"/>
    </location>
</feature>
<proteinExistence type="predicted"/>
<feature type="compositionally biased region" description="Basic and acidic residues" evidence="1">
    <location>
        <begin position="58"/>
        <end position="70"/>
    </location>
</feature>
<reference evidence="2" key="1">
    <citation type="submission" date="2023-03" db="EMBL/GenBank/DDBJ databases">
        <authorList>
            <person name="Pearce D."/>
        </authorList>
    </citation>
    <scope>NUCLEOTIDE SEQUENCE</scope>
    <source>
        <strain evidence="2">Mc</strain>
    </source>
</reference>
<evidence type="ECO:0000256" key="1">
    <source>
        <dbReference type="SAM" id="MobiDB-lite"/>
    </source>
</evidence>
<evidence type="ECO:0000313" key="3">
    <source>
        <dbReference type="Proteomes" id="UP001158598"/>
    </source>
</evidence>
<accession>A0AA35XUI5</accession>
<sequence length="88" mass="10046">MPFSHCYPFDPTYGFSLDQLLRVEPPDPPEDFAAFWSARYDDADPPEEAGADGAIDLEATHAVEQDPDRVARHRGPPRRPTEDRAWRH</sequence>
<gene>
    <name evidence="2" type="ORF">MCNOR_2741</name>
</gene>